<feature type="region of interest" description="Disordered" evidence="1">
    <location>
        <begin position="667"/>
        <end position="708"/>
    </location>
</feature>
<dbReference type="GO" id="GO:0005509">
    <property type="term" value="F:calcium ion binding"/>
    <property type="evidence" value="ECO:0007669"/>
    <property type="project" value="InterPro"/>
</dbReference>
<dbReference type="AlphaFoldDB" id="A0A4U2Z3U2"/>
<dbReference type="NCBIfam" id="TIGR01965">
    <property type="entry name" value="VCBS_repeat"/>
    <property type="match status" value="3"/>
</dbReference>
<feature type="compositionally biased region" description="Polar residues" evidence="1">
    <location>
        <begin position="688"/>
        <end position="701"/>
    </location>
</feature>
<protein>
    <recommendedName>
        <fullName evidence="2">Cadherin domain-containing protein</fullName>
    </recommendedName>
</protein>
<organism evidence="3 4">
    <name type="scientific">Sulfurimonas crateris</name>
    <dbReference type="NCBI Taxonomy" id="2574727"/>
    <lineage>
        <taxon>Bacteria</taxon>
        <taxon>Pseudomonadati</taxon>
        <taxon>Campylobacterota</taxon>
        <taxon>Epsilonproteobacteria</taxon>
        <taxon>Campylobacterales</taxon>
        <taxon>Sulfurimonadaceae</taxon>
        <taxon>Sulfurimonas</taxon>
    </lineage>
</organism>
<name>A0A4U2Z3U2_9BACT</name>
<feature type="domain" description="Cadherin" evidence="2">
    <location>
        <begin position="559"/>
        <end position="675"/>
    </location>
</feature>
<evidence type="ECO:0000259" key="2">
    <source>
        <dbReference type="PROSITE" id="PS50268"/>
    </source>
</evidence>
<sequence length="708" mass="74268">MEAVIGKIAAIEGVFYIRGLDNSLRKALENEKVYEGEIIIGDANNTPAENVTVSIADGSEIVVLGKEKQLFDSSLLNREFSNEDTVTNKDSIQALLEKNGDIDNIEDLETAAGEEEIVDSTDGVKSVFLDANGAITDINADLRDVAFAEETTESRDDNYLLNIDTNNTPIITDVLATATETNSLERIYEGQLEATDLDAADTHTFQQTGTATVVTNGESMAVVTDLTVTVAANGSYTIDGNFDQLADGETATVIFTYTATDNSGAQNAISEPKTVTLTVTGSNDQPIVSDVALTATETNGLEAIYEGQLEATDLDTTDTHTFQQVGTATVMASNEVVPVTDFAVVVAADGSYTVNGNFDALAEGETATVTFEYIATDDSGTASSVSEPKTVTLTVTGSNDQPVVSDVNVNSSIEHLYANGASLAQIETLAGTTISNSGSTPTDGAAIKFIIETGANETVSFNWDFFDAEEASSQPMINFNDFSFVVIDGVLMTLEDAVAQDVNGNTVLSHTFATAGNHTITFGVMNSTDTAYSSALDIQHISGGVIVDIQTVGNVISAQNNIYETNGLEAIYTGQLVLTADIDTTDTHTFQVDANSITATLNGEEVTIPGLTVNITNADTGAYEVIGNFDQLAEGETATVTFEYTATDDSGAPNAISEPKTVTLTVTGTNDTPTFSTGAGADEGSVTEDATNPTLSTTGTLVVSDEDD</sequence>
<dbReference type="PROSITE" id="PS50268">
    <property type="entry name" value="CADHERIN_2"/>
    <property type="match status" value="1"/>
</dbReference>
<keyword evidence="4" id="KW-1185">Reference proteome</keyword>
<evidence type="ECO:0000313" key="4">
    <source>
        <dbReference type="Proteomes" id="UP000309561"/>
    </source>
</evidence>
<accession>A0A4U2Z3U2</accession>
<feature type="non-terminal residue" evidence="3">
    <location>
        <position position="708"/>
    </location>
</feature>
<dbReference type="GO" id="GO:0007156">
    <property type="term" value="P:homophilic cell adhesion via plasma membrane adhesion molecules"/>
    <property type="evidence" value="ECO:0007669"/>
    <property type="project" value="InterPro"/>
</dbReference>
<reference evidence="3 4" key="1">
    <citation type="submission" date="2019-04" db="EMBL/GenBank/DDBJ databases">
        <title>Sulfurimonas crateris sp. nov. a facultative anaerobic sulfur-oxidizing chemolithautotrophic bacterium isolated from a terrestrial mud vulcano.</title>
        <authorList>
            <person name="Ratnikova N.M."/>
            <person name="Slobodkin A.I."/>
            <person name="Merkel A.Y."/>
            <person name="Novikov A."/>
            <person name="Bonch-Osmolovskaya E.A."/>
            <person name="Slobodkina G.B."/>
        </authorList>
    </citation>
    <scope>NUCLEOTIDE SEQUENCE [LARGE SCALE GENOMIC DNA]</scope>
    <source>
        <strain evidence="3 4">SN118</strain>
    </source>
</reference>
<evidence type="ECO:0000313" key="3">
    <source>
        <dbReference type="EMBL" id="TKI68876.1"/>
    </source>
</evidence>
<dbReference type="RefSeq" id="WP_137014058.1">
    <property type="nucleotide sequence ID" value="NZ_SZPX01000006.1"/>
</dbReference>
<comment type="caution">
    <text evidence="3">The sequence shown here is derived from an EMBL/GenBank/DDBJ whole genome shotgun (WGS) entry which is preliminary data.</text>
</comment>
<proteinExistence type="predicted"/>
<dbReference type="Proteomes" id="UP000309561">
    <property type="component" value="Unassembled WGS sequence"/>
</dbReference>
<gene>
    <name evidence="3" type="ORF">FCU45_07890</name>
</gene>
<dbReference type="GO" id="GO:0016020">
    <property type="term" value="C:membrane"/>
    <property type="evidence" value="ECO:0007669"/>
    <property type="project" value="InterPro"/>
</dbReference>
<dbReference type="EMBL" id="SZPX01000006">
    <property type="protein sequence ID" value="TKI68876.1"/>
    <property type="molecule type" value="Genomic_DNA"/>
</dbReference>
<dbReference type="InterPro" id="IPR002126">
    <property type="entry name" value="Cadherin-like_dom"/>
</dbReference>
<dbReference type="OrthoDB" id="468094at2"/>
<evidence type="ECO:0000256" key="1">
    <source>
        <dbReference type="SAM" id="MobiDB-lite"/>
    </source>
</evidence>
<dbReference type="InterPro" id="IPR010221">
    <property type="entry name" value="VCBS_dom"/>
</dbReference>